<comment type="caution">
    <text evidence="2">The sequence shown here is derived from an EMBL/GenBank/DDBJ whole genome shotgun (WGS) entry which is preliminary data.</text>
</comment>
<organism evidence="2 3">
    <name type="scientific">Nocardiopsis sinuspersici</name>
    <dbReference type="NCBI Taxonomy" id="501010"/>
    <lineage>
        <taxon>Bacteria</taxon>
        <taxon>Bacillati</taxon>
        <taxon>Actinomycetota</taxon>
        <taxon>Actinomycetes</taxon>
        <taxon>Streptosporangiales</taxon>
        <taxon>Nocardiopsidaceae</taxon>
        <taxon>Nocardiopsis</taxon>
    </lineage>
</organism>
<dbReference type="InterPro" id="IPR015943">
    <property type="entry name" value="WD40/YVTN_repeat-like_dom_sf"/>
</dbReference>
<gene>
    <name evidence="2" type="ORF">HNR06_004149</name>
</gene>
<dbReference type="EMBL" id="JACCHL010000001">
    <property type="protein sequence ID" value="NYH54560.1"/>
    <property type="molecule type" value="Genomic_DNA"/>
</dbReference>
<keyword evidence="1" id="KW-1133">Transmembrane helix</keyword>
<dbReference type="InterPro" id="IPR011047">
    <property type="entry name" value="Quinoprotein_ADH-like_sf"/>
</dbReference>
<reference evidence="2 3" key="1">
    <citation type="submission" date="2020-07" db="EMBL/GenBank/DDBJ databases">
        <title>Sequencing the genomes of 1000 actinobacteria strains.</title>
        <authorList>
            <person name="Klenk H.-P."/>
        </authorList>
    </citation>
    <scope>NUCLEOTIDE SEQUENCE [LARGE SCALE GENOMIC DNA]</scope>
    <source>
        <strain evidence="2 3">DSM 45278</strain>
    </source>
</reference>
<dbReference type="Proteomes" id="UP000584931">
    <property type="component" value="Unassembled WGS sequence"/>
</dbReference>
<evidence type="ECO:0000313" key="3">
    <source>
        <dbReference type="Proteomes" id="UP000584931"/>
    </source>
</evidence>
<feature type="transmembrane region" description="Helical" evidence="1">
    <location>
        <begin position="79"/>
        <end position="101"/>
    </location>
</feature>
<sequence>MGSMGRRLRDVLGWSGVAVLAGALVLTVPDLVGFPEYTAASGQSLPLLVWAALILAIGVGGLTSLTSSYAPTDFPARPSLLGVLVRAVVVLVGLVLVWATFPTRHLVLAVDNERYRMFPEAVTGLWVGVCLVALGMALVLCLAAVLSLHRWKRVLTGLAAGALAVVLVWTLVPMAVTRFLLVEHTVADTAGESAPVPATVSRVGWTWQPEHSVVGVERGPRGPLVRYTDGFVALDGATGKELWTYRLPYGRQVRTGVFAGQDRYAYLSHVAAAQPEPETRTMVVLDTATGEIVHDALMPPVVPEGKEDPAAVLYLTPNVRVVRVREEEGERVVGHATDSTERLWEFELDLPEGHLCLWGNDGGVRGYGDRVLVARLCLEDPEVESNLSAALVDMDVPEGAVESVIALDATTGEQVWRHDWTPEDLRLYDPPGVRTSGGASVGAPVAVTEGGTFALSDGEPVQPLPPTPERADDRTLALSTEGAAVLRDQGDEEPVLLLRTDASGEVVQRTRIERNLQLWWGMGEAAVLDGQVAMPYIAYDADHRLREFAVLPLDGAEEEGAWTRIGLGEGPVPESAEARLGDDGHSALPVPGAVVSYLGGTDGPWLDPLYGLVP</sequence>
<evidence type="ECO:0000256" key="1">
    <source>
        <dbReference type="SAM" id="Phobius"/>
    </source>
</evidence>
<keyword evidence="1" id="KW-0472">Membrane</keyword>
<evidence type="ECO:0008006" key="4">
    <source>
        <dbReference type="Google" id="ProtNLM"/>
    </source>
</evidence>
<proteinExistence type="predicted"/>
<feature type="transmembrane region" description="Helical" evidence="1">
    <location>
        <begin position="12"/>
        <end position="35"/>
    </location>
</feature>
<dbReference type="Gene3D" id="2.130.10.10">
    <property type="entry name" value="YVTN repeat-like/Quinoprotein amine dehydrogenase"/>
    <property type="match status" value="1"/>
</dbReference>
<dbReference type="SUPFAM" id="SSF50998">
    <property type="entry name" value="Quinoprotein alcohol dehydrogenase-like"/>
    <property type="match status" value="1"/>
</dbReference>
<feature type="transmembrane region" description="Helical" evidence="1">
    <location>
        <begin position="158"/>
        <end position="181"/>
    </location>
</feature>
<feature type="transmembrane region" description="Helical" evidence="1">
    <location>
        <begin position="121"/>
        <end position="146"/>
    </location>
</feature>
<evidence type="ECO:0000313" key="2">
    <source>
        <dbReference type="EMBL" id="NYH54560.1"/>
    </source>
</evidence>
<keyword evidence="1" id="KW-0812">Transmembrane</keyword>
<dbReference type="AlphaFoldDB" id="A0A7Y9XHI9"/>
<accession>A0A7Y9XHI9</accession>
<name>A0A7Y9XHI9_9ACTN</name>
<feature type="transmembrane region" description="Helical" evidence="1">
    <location>
        <begin position="47"/>
        <end position="67"/>
    </location>
</feature>
<protein>
    <recommendedName>
        <fullName evidence="4">Pyrrolo-quinoline quinone</fullName>
    </recommendedName>
</protein>